<evidence type="ECO:0000256" key="1">
    <source>
        <dbReference type="SAM" id="MobiDB-lite"/>
    </source>
</evidence>
<dbReference type="AlphaFoldDB" id="A0A378YWM8"/>
<gene>
    <name evidence="2" type="ORF">NCTC1934_04649</name>
</gene>
<sequence>MGRYNRTVNAVAFGMIKTRLTEAPVDSGGTIDIQSRRSRRGSAVADSISASGGDLIPVRFRLPAVVDGCRETDWNRQRTRMIALRPGDPPAARHSGDEADRGGNQPAEPVLGAVVRGAAGAIAPGSAGTTAPGTVAPGAAGSAGTPTISGAP</sequence>
<evidence type="ECO:0000313" key="2">
    <source>
        <dbReference type="EMBL" id="SUA81183.1"/>
    </source>
</evidence>
<keyword evidence="3" id="KW-1185">Reference proteome</keyword>
<organism evidence="2 3">
    <name type="scientific">Nocardia otitidiscaviarum</name>
    <dbReference type="NCBI Taxonomy" id="1823"/>
    <lineage>
        <taxon>Bacteria</taxon>
        <taxon>Bacillati</taxon>
        <taxon>Actinomycetota</taxon>
        <taxon>Actinomycetes</taxon>
        <taxon>Mycobacteriales</taxon>
        <taxon>Nocardiaceae</taxon>
        <taxon>Nocardia</taxon>
    </lineage>
</organism>
<reference evidence="2 3" key="1">
    <citation type="submission" date="2018-06" db="EMBL/GenBank/DDBJ databases">
        <authorList>
            <consortium name="Pathogen Informatics"/>
            <person name="Doyle S."/>
        </authorList>
    </citation>
    <scope>NUCLEOTIDE SEQUENCE [LARGE SCALE GENOMIC DNA]</scope>
    <source>
        <strain evidence="2 3">NCTC1934</strain>
    </source>
</reference>
<proteinExistence type="predicted"/>
<feature type="region of interest" description="Disordered" evidence="1">
    <location>
        <begin position="124"/>
        <end position="152"/>
    </location>
</feature>
<accession>A0A378YWM8</accession>
<feature type="region of interest" description="Disordered" evidence="1">
    <location>
        <begin position="83"/>
        <end position="108"/>
    </location>
</feature>
<dbReference type="EMBL" id="UGRY01000002">
    <property type="protein sequence ID" value="SUA81183.1"/>
    <property type="molecule type" value="Genomic_DNA"/>
</dbReference>
<name>A0A378YWM8_9NOCA</name>
<dbReference type="Proteomes" id="UP000255467">
    <property type="component" value="Unassembled WGS sequence"/>
</dbReference>
<evidence type="ECO:0000313" key="3">
    <source>
        <dbReference type="Proteomes" id="UP000255467"/>
    </source>
</evidence>
<protein>
    <submittedName>
        <fullName evidence="2">Uncharacterized protein</fullName>
    </submittedName>
</protein>